<dbReference type="Proteomes" id="UP000265515">
    <property type="component" value="Unassembled WGS sequence"/>
</dbReference>
<keyword evidence="1" id="KW-1133">Transmembrane helix</keyword>
<accession>A0A388LQU2</accession>
<evidence type="ECO:0000256" key="1">
    <source>
        <dbReference type="SAM" id="Phobius"/>
    </source>
</evidence>
<proteinExistence type="predicted"/>
<feature type="transmembrane region" description="Helical" evidence="1">
    <location>
        <begin position="173"/>
        <end position="198"/>
    </location>
</feature>
<dbReference type="Gramene" id="GBG84708">
    <property type="protein sequence ID" value="GBG84708"/>
    <property type="gene ID" value="CBR_g39084"/>
</dbReference>
<organism evidence="2 3">
    <name type="scientific">Chara braunii</name>
    <name type="common">Braun's stonewort</name>
    <dbReference type="NCBI Taxonomy" id="69332"/>
    <lineage>
        <taxon>Eukaryota</taxon>
        <taxon>Viridiplantae</taxon>
        <taxon>Streptophyta</taxon>
        <taxon>Charophyceae</taxon>
        <taxon>Charales</taxon>
        <taxon>Characeae</taxon>
        <taxon>Chara</taxon>
    </lineage>
</organism>
<name>A0A388LQU2_CHABU</name>
<comment type="caution">
    <text evidence="2">The sequence shown here is derived from an EMBL/GenBank/DDBJ whole genome shotgun (WGS) entry which is preliminary data.</text>
</comment>
<feature type="transmembrane region" description="Helical" evidence="1">
    <location>
        <begin position="85"/>
        <end position="110"/>
    </location>
</feature>
<reference evidence="2 3" key="1">
    <citation type="journal article" date="2018" name="Cell">
        <title>The Chara Genome: Secondary Complexity and Implications for Plant Terrestrialization.</title>
        <authorList>
            <person name="Nishiyama T."/>
            <person name="Sakayama H."/>
            <person name="Vries J.D."/>
            <person name="Buschmann H."/>
            <person name="Saint-Marcoux D."/>
            <person name="Ullrich K.K."/>
            <person name="Haas F.B."/>
            <person name="Vanderstraeten L."/>
            <person name="Becker D."/>
            <person name="Lang D."/>
            <person name="Vosolsobe S."/>
            <person name="Rombauts S."/>
            <person name="Wilhelmsson P.K.I."/>
            <person name="Janitza P."/>
            <person name="Kern R."/>
            <person name="Heyl A."/>
            <person name="Rumpler F."/>
            <person name="Villalobos L.I.A.C."/>
            <person name="Clay J.M."/>
            <person name="Skokan R."/>
            <person name="Toyoda A."/>
            <person name="Suzuki Y."/>
            <person name="Kagoshima H."/>
            <person name="Schijlen E."/>
            <person name="Tajeshwar N."/>
            <person name="Catarino B."/>
            <person name="Hetherington A.J."/>
            <person name="Saltykova A."/>
            <person name="Bonnot C."/>
            <person name="Breuninger H."/>
            <person name="Symeonidi A."/>
            <person name="Radhakrishnan G.V."/>
            <person name="Van Nieuwerburgh F."/>
            <person name="Deforce D."/>
            <person name="Chang C."/>
            <person name="Karol K.G."/>
            <person name="Hedrich R."/>
            <person name="Ulvskov P."/>
            <person name="Glockner G."/>
            <person name="Delwiche C.F."/>
            <person name="Petrasek J."/>
            <person name="Van de Peer Y."/>
            <person name="Friml J."/>
            <person name="Beilby M."/>
            <person name="Dolan L."/>
            <person name="Kohara Y."/>
            <person name="Sugano S."/>
            <person name="Fujiyama A."/>
            <person name="Delaux P.-M."/>
            <person name="Quint M."/>
            <person name="TheiBen G."/>
            <person name="Hagemann M."/>
            <person name="Harholt J."/>
            <person name="Dunand C."/>
            <person name="Zachgo S."/>
            <person name="Langdale J."/>
            <person name="Maumus F."/>
            <person name="Straeten D.V.D."/>
            <person name="Gould S.B."/>
            <person name="Rensing S.A."/>
        </authorList>
    </citation>
    <scope>NUCLEOTIDE SEQUENCE [LARGE SCALE GENOMIC DNA]</scope>
    <source>
        <strain evidence="2 3">S276</strain>
    </source>
</reference>
<keyword evidence="3" id="KW-1185">Reference proteome</keyword>
<gene>
    <name evidence="2" type="ORF">CBR_g39084</name>
</gene>
<evidence type="ECO:0000313" key="2">
    <source>
        <dbReference type="EMBL" id="GBG84708.1"/>
    </source>
</evidence>
<dbReference type="AlphaFoldDB" id="A0A388LQU2"/>
<dbReference type="EMBL" id="BFEA01000488">
    <property type="protein sequence ID" value="GBG84708.1"/>
    <property type="molecule type" value="Genomic_DNA"/>
</dbReference>
<evidence type="ECO:0000313" key="3">
    <source>
        <dbReference type="Proteomes" id="UP000265515"/>
    </source>
</evidence>
<protein>
    <submittedName>
        <fullName evidence="2">Uncharacterized protein</fullName>
    </submittedName>
</protein>
<keyword evidence="1" id="KW-0812">Transmembrane</keyword>
<sequence length="264" mass="25719">MGGVGGTAYLSAAFLAGSVRAPFPLVQFAGLAAVRPGPPGRTCPSLGEDIHHHGSSTPHRSGRGAEAVVLEEHFGDRPVAANRCAAVLVVVAALVAAGSIAAAAIASAFAGEAAVVGSASAGTAADDIAPFEFATRCGVAPHIGYFVAARAPGSVSVRESTTAVGLVVGAGDIGAAFVGAVVVGIAVAAAVADVVAALGGRQFDAERAQAVAAAEAAVDEGVVAYPDVHPGAYDALDTHPCAAVCQPSPLAAVDPQWRTAVGDS</sequence>
<keyword evidence="1" id="KW-0472">Membrane</keyword>